<keyword evidence="2" id="KW-1185">Reference proteome</keyword>
<evidence type="ECO:0000313" key="2">
    <source>
        <dbReference type="Proteomes" id="UP000499080"/>
    </source>
</evidence>
<accession>A0A4Y2JYY1</accession>
<gene>
    <name evidence="1" type="ORF">AVEN_122418_1</name>
</gene>
<protein>
    <submittedName>
        <fullName evidence="1">Uncharacterized protein</fullName>
    </submittedName>
</protein>
<name>A0A4Y2JYY1_ARAVE</name>
<evidence type="ECO:0000313" key="1">
    <source>
        <dbReference type="EMBL" id="GBM95603.1"/>
    </source>
</evidence>
<dbReference type="AlphaFoldDB" id="A0A4Y2JYY1"/>
<comment type="caution">
    <text evidence="1">The sequence shown here is derived from an EMBL/GenBank/DDBJ whole genome shotgun (WGS) entry which is preliminary data.</text>
</comment>
<sequence>MSSEGDACGETNCDSWPPTLILMGFSWEQEYIVSSSSSLLDSALVKSVFNFAWRVRISLVHDFDEFDTRLFRYSLRRVTVLNQKYSVQIW</sequence>
<organism evidence="1 2">
    <name type="scientific">Araneus ventricosus</name>
    <name type="common">Orbweaver spider</name>
    <name type="synonym">Epeira ventricosa</name>
    <dbReference type="NCBI Taxonomy" id="182803"/>
    <lineage>
        <taxon>Eukaryota</taxon>
        <taxon>Metazoa</taxon>
        <taxon>Ecdysozoa</taxon>
        <taxon>Arthropoda</taxon>
        <taxon>Chelicerata</taxon>
        <taxon>Arachnida</taxon>
        <taxon>Araneae</taxon>
        <taxon>Araneomorphae</taxon>
        <taxon>Entelegynae</taxon>
        <taxon>Araneoidea</taxon>
        <taxon>Araneidae</taxon>
        <taxon>Araneus</taxon>
    </lineage>
</organism>
<proteinExistence type="predicted"/>
<dbReference type="EMBL" id="BGPR01004072">
    <property type="protein sequence ID" value="GBM95603.1"/>
    <property type="molecule type" value="Genomic_DNA"/>
</dbReference>
<reference evidence="1 2" key="1">
    <citation type="journal article" date="2019" name="Sci. Rep.">
        <title>Orb-weaving spider Araneus ventricosus genome elucidates the spidroin gene catalogue.</title>
        <authorList>
            <person name="Kono N."/>
            <person name="Nakamura H."/>
            <person name="Ohtoshi R."/>
            <person name="Moran D.A.P."/>
            <person name="Shinohara A."/>
            <person name="Yoshida Y."/>
            <person name="Fujiwara M."/>
            <person name="Mori M."/>
            <person name="Tomita M."/>
            <person name="Arakawa K."/>
        </authorList>
    </citation>
    <scope>NUCLEOTIDE SEQUENCE [LARGE SCALE GENOMIC DNA]</scope>
</reference>
<dbReference type="Proteomes" id="UP000499080">
    <property type="component" value="Unassembled WGS sequence"/>
</dbReference>